<comment type="caution">
    <text evidence="1">The sequence shown here is derived from an EMBL/GenBank/DDBJ whole genome shotgun (WGS) entry which is preliminary data.</text>
</comment>
<sequence length="120" mass="13015">MSAFQKEYSGSTTATIAFYFTVKDLNVASVHANFAGGATGNFKLQYSNFPSDREMEDTPDAIAAGHWIDIPGKGAALADGTVIYKIDDINFQFLRALLTRSAGTIDYEITAYARGRGYSP</sequence>
<gene>
    <name evidence="1" type="ORF">LPTSP1_37000</name>
</gene>
<keyword evidence="2" id="KW-1185">Reference proteome</keyword>
<evidence type="ECO:0000313" key="2">
    <source>
        <dbReference type="Proteomes" id="UP000245076"/>
    </source>
</evidence>
<dbReference type="EMBL" id="BFAY01000013">
    <property type="protein sequence ID" value="GBF40682.1"/>
    <property type="molecule type" value="Genomic_DNA"/>
</dbReference>
<dbReference type="RefSeq" id="WP_108930281.1">
    <property type="nucleotide sequence ID" value="NZ_BFAY01000013.1"/>
</dbReference>
<evidence type="ECO:0000313" key="1">
    <source>
        <dbReference type="EMBL" id="GBF40682.1"/>
    </source>
</evidence>
<name>A0A2P2D7S2_9LEPT</name>
<dbReference type="Proteomes" id="UP000245076">
    <property type="component" value="Unassembled WGS sequence"/>
</dbReference>
<accession>A0A2P2D7S2</accession>
<proteinExistence type="predicted"/>
<organism evidence="1 2">
    <name type="scientific">Leptospira johnsonii</name>
    <dbReference type="NCBI Taxonomy" id="1917820"/>
    <lineage>
        <taxon>Bacteria</taxon>
        <taxon>Pseudomonadati</taxon>
        <taxon>Spirochaetota</taxon>
        <taxon>Spirochaetia</taxon>
        <taxon>Leptospirales</taxon>
        <taxon>Leptospiraceae</taxon>
        <taxon>Leptospira</taxon>
    </lineage>
</organism>
<dbReference type="AlphaFoldDB" id="A0A2P2D7S2"/>
<protein>
    <submittedName>
        <fullName evidence="1">Uncharacterized protein</fullName>
    </submittedName>
</protein>
<reference evidence="1 2" key="1">
    <citation type="submission" date="2018-02" db="EMBL/GenBank/DDBJ databases">
        <title>Novel Leptospira species isolated from soil and water in Japan.</title>
        <authorList>
            <person name="Nakao R."/>
            <person name="Masuzawa T."/>
        </authorList>
    </citation>
    <scope>NUCLEOTIDE SEQUENCE [LARGE SCALE GENOMIC DNA]</scope>
    <source>
        <strain evidence="1 2">E8</strain>
    </source>
</reference>